<accession>A0A6A4ZMY2</accession>
<name>A0A6A4ZMY2_APHAT</name>
<gene>
    <name evidence="1" type="ORF">AaE_012515</name>
</gene>
<proteinExistence type="predicted"/>
<organism evidence="1 2">
    <name type="scientific">Aphanomyces astaci</name>
    <name type="common">Crayfish plague agent</name>
    <dbReference type="NCBI Taxonomy" id="112090"/>
    <lineage>
        <taxon>Eukaryota</taxon>
        <taxon>Sar</taxon>
        <taxon>Stramenopiles</taxon>
        <taxon>Oomycota</taxon>
        <taxon>Saprolegniomycetes</taxon>
        <taxon>Saprolegniales</taxon>
        <taxon>Verrucalvaceae</taxon>
        <taxon>Aphanomyces</taxon>
    </lineage>
</organism>
<reference evidence="1 2" key="1">
    <citation type="submission" date="2019-06" db="EMBL/GenBank/DDBJ databases">
        <title>Genomics analysis of Aphanomyces spp. identifies a new class of oomycete effector associated with host adaptation.</title>
        <authorList>
            <person name="Gaulin E."/>
        </authorList>
    </citation>
    <scope>NUCLEOTIDE SEQUENCE [LARGE SCALE GENOMIC DNA]</scope>
    <source>
        <strain evidence="1 2">E</strain>
    </source>
</reference>
<dbReference type="VEuPathDB" id="FungiDB:H257_03994"/>
<evidence type="ECO:0000313" key="2">
    <source>
        <dbReference type="Proteomes" id="UP000469452"/>
    </source>
</evidence>
<protein>
    <submittedName>
        <fullName evidence="1">Uncharacterized protein</fullName>
    </submittedName>
</protein>
<evidence type="ECO:0000313" key="1">
    <source>
        <dbReference type="EMBL" id="KAF0710455.1"/>
    </source>
</evidence>
<dbReference type="Proteomes" id="UP000469452">
    <property type="component" value="Unassembled WGS sequence"/>
</dbReference>
<sequence length="166" mass="18201">MRPRGSRSDTDLVREAIQDAIQQRVHALEFAGDDKISHETNRVCSSLREDVVSVACRVLDHVREQSAPRCIQAESLDTTDARLQLQFVRRMLSKAVELDSVAAQLGNQATHDLVATTPSHVHEDALPPPIRLTQHLKAPLPPAARSGIKVSAAKASTSMSSKLKRN</sequence>
<comment type="caution">
    <text evidence="1">The sequence shown here is derived from an EMBL/GenBank/DDBJ whole genome shotgun (WGS) entry which is preliminary data.</text>
</comment>
<dbReference type="EMBL" id="VJMI01018518">
    <property type="protein sequence ID" value="KAF0710455.1"/>
    <property type="molecule type" value="Genomic_DNA"/>
</dbReference>
<dbReference type="AlphaFoldDB" id="A0A6A4ZMY2"/>